<feature type="transmembrane region" description="Helical" evidence="1">
    <location>
        <begin position="54"/>
        <end position="75"/>
    </location>
</feature>
<feature type="transmembrane region" description="Helical" evidence="1">
    <location>
        <begin position="12"/>
        <end position="34"/>
    </location>
</feature>
<proteinExistence type="predicted"/>
<reference evidence="2 3" key="1">
    <citation type="submission" date="2020-08" db="EMBL/GenBank/DDBJ databases">
        <title>Genomic Encyclopedia of Type Strains, Phase IV (KMG-IV): sequencing the most valuable type-strain genomes for metagenomic binning, comparative biology and taxonomic classification.</title>
        <authorList>
            <person name="Goeker M."/>
        </authorList>
    </citation>
    <scope>NUCLEOTIDE SEQUENCE [LARGE SCALE GENOMIC DNA]</scope>
    <source>
        <strain evidence="2 3">DSM 26963</strain>
    </source>
</reference>
<organism evidence="2 3">
    <name type="scientific">Faecalicoccus acidiformans</name>
    <dbReference type="NCBI Taxonomy" id="915173"/>
    <lineage>
        <taxon>Bacteria</taxon>
        <taxon>Bacillati</taxon>
        <taxon>Bacillota</taxon>
        <taxon>Erysipelotrichia</taxon>
        <taxon>Erysipelotrichales</taxon>
        <taxon>Erysipelotrichaceae</taxon>
        <taxon>Faecalicoccus</taxon>
    </lineage>
</organism>
<evidence type="ECO:0000313" key="2">
    <source>
        <dbReference type="EMBL" id="MBB5184250.1"/>
    </source>
</evidence>
<dbReference type="RefSeq" id="WP_183374062.1">
    <property type="nucleotide sequence ID" value="NZ_JACHHD010000002.1"/>
</dbReference>
<feature type="transmembrane region" description="Helical" evidence="1">
    <location>
        <begin position="231"/>
        <end position="258"/>
    </location>
</feature>
<keyword evidence="1" id="KW-0812">Transmembrane</keyword>
<comment type="caution">
    <text evidence="2">The sequence shown here is derived from an EMBL/GenBank/DDBJ whole genome shotgun (WGS) entry which is preliminary data.</text>
</comment>
<evidence type="ECO:0000313" key="3">
    <source>
        <dbReference type="Proteomes" id="UP000521313"/>
    </source>
</evidence>
<feature type="transmembrane region" description="Helical" evidence="1">
    <location>
        <begin position="147"/>
        <end position="175"/>
    </location>
</feature>
<dbReference type="Proteomes" id="UP000521313">
    <property type="component" value="Unassembled WGS sequence"/>
</dbReference>
<name>A0A7W8D2C2_9FIRM</name>
<sequence length="266" mass="30524">MLGLRLKYDCKALFRMVWPLYIVGIVLPIGIRLFHWIQDLPFFDSFVFEMISLMYGGIYFFSLAALVIWPIVVTVRDFFNTMLKDEGYLTNTLPVSRNILFLSKELAGLTIFCLSGLVLMLSLWILSSDFSFEVMFAGLPIQDGRTIGFIILMVLMILASFYQSITMFFLSMMLGQLHSLHKGLFSVVYYFVISFGLQILALILLMIFAYFVDNFHLEQGFTLFVTSYEWVVGMMLVGALTIYNFVLGGIFHSVGVWISNHKLNLE</sequence>
<evidence type="ECO:0000256" key="1">
    <source>
        <dbReference type="SAM" id="Phobius"/>
    </source>
</evidence>
<feature type="transmembrane region" description="Helical" evidence="1">
    <location>
        <begin position="106"/>
        <end position="127"/>
    </location>
</feature>
<protein>
    <submittedName>
        <fullName evidence="2">Uncharacterized protein</fullName>
    </submittedName>
</protein>
<keyword evidence="1" id="KW-1133">Transmembrane helix</keyword>
<feature type="transmembrane region" description="Helical" evidence="1">
    <location>
        <begin position="187"/>
        <end position="211"/>
    </location>
</feature>
<dbReference type="EMBL" id="JACHHD010000002">
    <property type="protein sequence ID" value="MBB5184250.1"/>
    <property type="molecule type" value="Genomic_DNA"/>
</dbReference>
<dbReference type="AlphaFoldDB" id="A0A7W8D2C2"/>
<accession>A0A7W8D2C2</accession>
<gene>
    <name evidence="2" type="ORF">HNQ43_000285</name>
</gene>
<keyword evidence="1" id="KW-0472">Membrane</keyword>